<keyword evidence="2" id="KW-0732">Signal</keyword>
<dbReference type="EMBL" id="CP053921">
    <property type="protein sequence ID" value="QKG70193.1"/>
    <property type="molecule type" value="Genomic_DNA"/>
</dbReference>
<organism evidence="3 4">
    <name type="scientific">Erythrobacter mangrovi</name>
    <dbReference type="NCBI Taxonomy" id="2739433"/>
    <lineage>
        <taxon>Bacteria</taxon>
        <taxon>Pseudomonadati</taxon>
        <taxon>Pseudomonadota</taxon>
        <taxon>Alphaproteobacteria</taxon>
        <taxon>Sphingomonadales</taxon>
        <taxon>Erythrobacteraceae</taxon>
        <taxon>Erythrobacter/Porphyrobacter group</taxon>
        <taxon>Erythrobacter</taxon>
    </lineage>
</organism>
<accession>A0A7D3XG45</accession>
<feature type="compositionally biased region" description="Basic and acidic residues" evidence="1">
    <location>
        <begin position="75"/>
        <end position="91"/>
    </location>
</feature>
<name>A0A7D3XG45_9SPHN</name>
<keyword evidence="4" id="KW-1185">Reference proteome</keyword>
<proteinExistence type="predicted"/>
<evidence type="ECO:0000256" key="1">
    <source>
        <dbReference type="SAM" id="MobiDB-lite"/>
    </source>
</evidence>
<reference evidence="3 4" key="1">
    <citation type="submission" date="2020-05" db="EMBL/GenBank/DDBJ databases">
        <title>Erythrobacter mangrovi sp. nov., isolated from rhizosphere soil of mangrove plant (Kandelia candel).</title>
        <authorList>
            <person name="Ye Y.H."/>
        </authorList>
    </citation>
    <scope>NUCLEOTIDE SEQUENCE [LARGE SCALE GENOMIC DNA]</scope>
    <source>
        <strain evidence="3 4">EB310</strain>
    </source>
</reference>
<dbReference type="KEGG" id="emv:HQR01_01735"/>
<evidence type="ECO:0000256" key="2">
    <source>
        <dbReference type="SAM" id="SignalP"/>
    </source>
</evidence>
<feature type="region of interest" description="Disordered" evidence="1">
    <location>
        <begin position="74"/>
        <end position="99"/>
    </location>
</feature>
<dbReference type="AlphaFoldDB" id="A0A7D3XG45"/>
<dbReference type="RefSeq" id="WP_173212079.1">
    <property type="nucleotide sequence ID" value="NZ_CP053921.1"/>
</dbReference>
<evidence type="ECO:0000313" key="4">
    <source>
        <dbReference type="Proteomes" id="UP000504693"/>
    </source>
</evidence>
<evidence type="ECO:0000313" key="3">
    <source>
        <dbReference type="EMBL" id="QKG70193.1"/>
    </source>
</evidence>
<protein>
    <recommendedName>
        <fullName evidence="5">UrcA family protein</fullName>
    </recommendedName>
</protein>
<feature type="signal peptide" evidence="2">
    <location>
        <begin position="1"/>
        <end position="20"/>
    </location>
</feature>
<feature type="chain" id="PRO_5028920289" description="UrcA family protein" evidence="2">
    <location>
        <begin position="21"/>
        <end position="99"/>
    </location>
</feature>
<evidence type="ECO:0008006" key="5">
    <source>
        <dbReference type="Google" id="ProtNLM"/>
    </source>
</evidence>
<dbReference type="Proteomes" id="UP000504693">
    <property type="component" value="Chromosome"/>
</dbReference>
<sequence>MRFLATSAAAILVVAAPVIAQESQPATDETAAVDKEIVVEGEKEDSKLDKVVCRTERIVGSRLATAKRCQTRRQWAADRAQDRRDIERIQNSRETAGGG</sequence>
<gene>
    <name evidence="3" type="ORF">HQR01_01735</name>
</gene>